<evidence type="ECO:0000313" key="3">
    <source>
        <dbReference type="Proteomes" id="UP001168524"/>
    </source>
</evidence>
<keyword evidence="3" id="KW-1185">Reference proteome</keyword>
<keyword evidence="1" id="KW-0812">Transmembrane</keyword>
<gene>
    <name evidence="2" type="ORF">QTA56_03615</name>
</gene>
<evidence type="ECO:0000313" key="2">
    <source>
        <dbReference type="EMBL" id="MDN0013329.1"/>
    </source>
</evidence>
<accession>A0ABT7WKX3</accession>
<keyword evidence="1" id="KW-0472">Membrane</keyword>
<protein>
    <submittedName>
        <fullName evidence="2">Uncharacterized protein</fullName>
    </submittedName>
</protein>
<proteinExistence type="predicted"/>
<organism evidence="2 3">
    <name type="scientific">Acinetobacter thutiue</name>
    <dbReference type="NCBI Taxonomy" id="2998078"/>
    <lineage>
        <taxon>Bacteria</taxon>
        <taxon>Pseudomonadati</taxon>
        <taxon>Pseudomonadota</taxon>
        <taxon>Gammaproteobacteria</taxon>
        <taxon>Moraxellales</taxon>
        <taxon>Moraxellaceae</taxon>
        <taxon>Acinetobacter</taxon>
    </lineage>
</organism>
<sequence>MKQKPIPSQTSQRLHQHPTAAELRVSKIEIFKANFIDSLKLLPVLMVIFMLWIALTFVVYGMFGG</sequence>
<feature type="transmembrane region" description="Helical" evidence="1">
    <location>
        <begin position="41"/>
        <end position="63"/>
    </location>
</feature>
<dbReference type="EMBL" id="JAUDZE010000001">
    <property type="protein sequence ID" value="MDN0013329.1"/>
    <property type="molecule type" value="Genomic_DNA"/>
</dbReference>
<comment type="caution">
    <text evidence="2">The sequence shown here is derived from an EMBL/GenBank/DDBJ whole genome shotgun (WGS) entry which is preliminary data.</text>
</comment>
<evidence type="ECO:0000256" key="1">
    <source>
        <dbReference type="SAM" id="Phobius"/>
    </source>
</evidence>
<keyword evidence="1" id="KW-1133">Transmembrane helix</keyword>
<dbReference type="Proteomes" id="UP001168524">
    <property type="component" value="Unassembled WGS sequence"/>
</dbReference>
<name>A0ABT7WKX3_9GAMM</name>
<reference evidence="2" key="1">
    <citation type="submission" date="2023-06" db="EMBL/GenBank/DDBJ databases">
        <title>Two novel species of Acinetobacter isolated from motorbike repairing workshop in Vietnam.</title>
        <authorList>
            <person name="Le N.T.T."/>
        </authorList>
    </citation>
    <scope>NUCLEOTIDE SEQUENCE</scope>
    <source>
        <strain evidence="2">VNH17</strain>
    </source>
</reference>